<dbReference type="SUPFAM" id="SSF55729">
    <property type="entry name" value="Acyl-CoA N-acyltransferases (Nat)"/>
    <property type="match status" value="1"/>
</dbReference>
<dbReference type="Gene3D" id="3.40.630.30">
    <property type="match status" value="1"/>
</dbReference>
<evidence type="ECO:0000259" key="1">
    <source>
        <dbReference type="PROSITE" id="PS51186"/>
    </source>
</evidence>
<reference evidence="2 3" key="1">
    <citation type="submission" date="2015-08" db="EMBL/GenBank/DDBJ databases">
        <title>Antibacterial properties of a collection of Vibrionaceae strains.</title>
        <authorList>
            <person name="Giubergia S."/>
        </authorList>
    </citation>
    <scope>NUCLEOTIDE SEQUENCE [LARGE SCALE GENOMIC DNA]</scope>
    <source>
        <strain evidence="2 3">S0821</strain>
    </source>
</reference>
<comment type="caution">
    <text evidence="2">The sequence shown here is derived from an EMBL/GenBank/DDBJ whole genome shotgun (WGS) entry which is preliminary data.</text>
</comment>
<evidence type="ECO:0000313" key="2">
    <source>
        <dbReference type="EMBL" id="KQH87072.1"/>
    </source>
</evidence>
<protein>
    <submittedName>
        <fullName evidence="2">Acetyltransferase</fullName>
    </submittedName>
</protein>
<dbReference type="GO" id="GO:0016747">
    <property type="term" value="F:acyltransferase activity, transferring groups other than amino-acyl groups"/>
    <property type="evidence" value="ECO:0007669"/>
    <property type="project" value="InterPro"/>
</dbReference>
<organism evidence="2 3">
    <name type="scientific">Vibrio furnissii</name>
    <dbReference type="NCBI Taxonomy" id="29494"/>
    <lineage>
        <taxon>Bacteria</taxon>
        <taxon>Pseudomonadati</taxon>
        <taxon>Pseudomonadota</taxon>
        <taxon>Gammaproteobacteria</taxon>
        <taxon>Vibrionales</taxon>
        <taxon>Vibrionaceae</taxon>
        <taxon>Vibrio</taxon>
    </lineage>
</organism>
<feature type="domain" description="N-acetyltransferase" evidence="1">
    <location>
        <begin position="125"/>
        <end position="260"/>
    </location>
</feature>
<dbReference type="RefSeq" id="WP_055465471.1">
    <property type="nucleotide sequence ID" value="NZ_LKHS01000004.1"/>
</dbReference>
<proteinExistence type="predicted"/>
<dbReference type="CDD" id="cd04301">
    <property type="entry name" value="NAT_SF"/>
    <property type="match status" value="1"/>
</dbReference>
<dbReference type="InParanoid" id="A0A0Q2V2Q3"/>
<dbReference type="EMBL" id="LKHS01000004">
    <property type="protein sequence ID" value="KQH87072.1"/>
    <property type="molecule type" value="Genomic_DNA"/>
</dbReference>
<dbReference type="Pfam" id="PF00583">
    <property type="entry name" value="Acetyltransf_1"/>
    <property type="match status" value="1"/>
</dbReference>
<dbReference type="Proteomes" id="UP000051221">
    <property type="component" value="Unassembled WGS sequence"/>
</dbReference>
<accession>A0A0Q2V2Q3</accession>
<evidence type="ECO:0000313" key="3">
    <source>
        <dbReference type="Proteomes" id="UP000051221"/>
    </source>
</evidence>
<dbReference type="AlphaFoldDB" id="A0A0Q2V2Q3"/>
<keyword evidence="3" id="KW-1185">Reference proteome</keyword>
<dbReference type="InterPro" id="IPR000182">
    <property type="entry name" value="GNAT_dom"/>
</dbReference>
<dbReference type="PROSITE" id="PS51186">
    <property type="entry name" value="GNAT"/>
    <property type="match status" value="1"/>
</dbReference>
<keyword evidence="2" id="KW-0808">Transferase</keyword>
<sequence>MTHTSPTHIRAFARYFQFNNLRTLSTDAPSELRVLNAGVYQAYIDPTRRYDNQLLIQAESSASQLTTALALYANTPAPEISVAPAADSATLRNWMSEHGFQREFNHQFLQLRSRDYTASNAHSRVRVERWTSARADDFLALLKTSGLQCNDAIWQAKRHLYCTDAFRCFVAYQGNTPCAWATTYLDEDVATLANAFTQEAARGNGCQTALLHARIRDAIEHGATLLFTDVMPESTSARNCLSVGFEPVVTRQVWCQSESD</sequence>
<name>A0A0Q2V2Q3_VIBFU</name>
<dbReference type="InterPro" id="IPR016181">
    <property type="entry name" value="Acyl_CoA_acyltransferase"/>
</dbReference>
<gene>
    <name evidence="2" type="ORF">AMR76_04945</name>
</gene>